<evidence type="ECO:0000313" key="2">
    <source>
        <dbReference type="EMBL" id="USE78569.1"/>
    </source>
</evidence>
<dbReference type="PROSITE" id="PS51819">
    <property type="entry name" value="VOC"/>
    <property type="match status" value="1"/>
</dbReference>
<protein>
    <submittedName>
        <fullName evidence="2">VOC family protein</fullName>
    </submittedName>
</protein>
<keyword evidence="3" id="KW-1185">Reference proteome</keyword>
<name>A0ABY4VRE1_9BURK</name>
<reference evidence="2" key="1">
    <citation type="submission" date="2022-06" db="EMBL/GenBank/DDBJ databases">
        <title>Complete genome sequence and characterization of Cupriavidus gilardii QJ1 isolated from contaminating cells.</title>
        <authorList>
            <person name="Qi J."/>
        </authorList>
    </citation>
    <scope>NUCLEOTIDE SEQUENCE</scope>
    <source>
        <strain evidence="2">QJ1</strain>
    </source>
</reference>
<dbReference type="PANTHER" id="PTHR36503:SF2">
    <property type="entry name" value="BLR2408 PROTEIN"/>
    <property type="match status" value="1"/>
</dbReference>
<evidence type="ECO:0000313" key="3">
    <source>
        <dbReference type="Proteomes" id="UP001056648"/>
    </source>
</evidence>
<feature type="domain" description="VOC" evidence="1">
    <location>
        <begin position="3"/>
        <end position="128"/>
    </location>
</feature>
<dbReference type="Proteomes" id="UP001056648">
    <property type="component" value="Chromosome 2"/>
</dbReference>
<dbReference type="InterPro" id="IPR029068">
    <property type="entry name" value="Glyas_Bleomycin-R_OHBP_Dase"/>
</dbReference>
<dbReference type="GeneID" id="70690124"/>
<dbReference type="EMBL" id="CP098736">
    <property type="protein sequence ID" value="USE78569.1"/>
    <property type="molecule type" value="Genomic_DNA"/>
</dbReference>
<dbReference type="InterPro" id="IPR037523">
    <property type="entry name" value="VOC_core"/>
</dbReference>
<dbReference type="Pfam" id="PF00903">
    <property type="entry name" value="Glyoxalase"/>
    <property type="match status" value="1"/>
</dbReference>
<dbReference type="SUPFAM" id="SSF54593">
    <property type="entry name" value="Glyoxalase/Bleomycin resistance protein/Dihydroxybiphenyl dioxygenase"/>
    <property type="match status" value="1"/>
</dbReference>
<dbReference type="Gene3D" id="3.10.180.10">
    <property type="entry name" value="2,3-Dihydroxybiphenyl 1,2-Dioxygenase, domain 1"/>
    <property type="match status" value="1"/>
</dbReference>
<evidence type="ECO:0000259" key="1">
    <source>
        <dbReference type="PROSITE" id="PS51819"/>
    </source>
</evidence>
<dbReference type="RefSeq" id="WP_064573579.1">
    <property type="nucleotide sequence ID" value="NZ_CP054626.1"/>
</dbReference>
<proteinExistence type="predicted"/>
<gene>
    <name evidence="2" type="ORF">NDR89_18050</name>
</gene>
<organism evidence="2 3">
    <name type="scientific">Cupriavidus gilardii</name>
    <dbReference type="NCBI Taxonomy" id="82541"/>
    <lineage>
        <taxon>Bacteria</taxon>
        <taxon>Pseudomonadati</taxon>
        <taxon>Pseudomonadota</taxon>
        <taxon>Betaproteobacteria</taxon>
        <taxon>Burkholderiales</taxon>
        <taxon>Burkholderiaceae</taxon>
        <taxon>Cupriavidus</taxon>
    </lineage>
</organism>
<dbReference type="InterPro" id="IPR004360">
    <property type="entry name" value="Glyas_Fos-R_dOase_dom"/>
</dbReference>
<sequence>MAKMIFLNLPVRDLAAATRFYEAIGCVKNEQFSDHQTSSMVWSDTITFHLMTHAYYGTFTSKPIADGRETSAMLIALTIDNREDVDAIVEAAKSAGGRADIREPQDMGFMYLRTFEDPDGHLFEPVWMNPDAMMGEQGAQ</sequence>
<dbReference type="PANTHER" id="PTHR36503">
    <property type="entry name" value="BLR2520 PROTEIN"/>
    <property type="match status" value="1"/>
</dbReference>
<accession>A0ABY4VRE1</accession>